<dbReference type="InterPro" id="IPR036397">
    <property type="entry name" value="RNaseH_sf"/>
</dbReference>
<keyword evidence="1" id="KW-0378">Hydrolase</keyword>
<evidence type="ECO:0000256" key="1">
    <source>
        <dbReference type="ARBA" id="ARBA00022670"/>
    </source>
</evidence>
<dbReference type="AlphaFoldDB" id="A0A9W7LNL7"/>
<dbReference type="InterPro" id="IPR025724">
    <property type="entry name" value="GAG-pre-integrase_dom"/>
</dbReference>
<evidence type="ECO:0000313" key="4">
    <source>
        <dbReference type="EMBL" id="GMI69800.1"/>
    </source>
</evidence>
<evidence type="ECO:0000259" key="2">
    <source>
        <dbReference type="Pfam" id="PF13976"/>
    </source>
</evidence>
<feature type="domain" description="Retrovirus-related Pol polyprotein from transposon TNT 1-94-like beta-barrel" evidence="3">
    <location>
        <begin position="38"/>
        <end position="111"/>
    </location>
</feature>
<reference evidence="4" key="1">
    <citation type="submission" date="2023-05" db="EMBL/GenBank/DDBJ databases">
        <title>Genome and transcriptome analyses reveal genes involved in the formation of fine ridges on petal epidermal cells in Hibiscus trionum.</title>
        <authorList>
            <person name="Koshimizu S."/>
            <person name="Masuda S."/>
            <person name="Ishii T."/>
            <person name="Shirasu K."/>
            <person name="Hoshino A."/>
            <person name="Arita M."/>
        </authorList>
    </citation>
    <scope>NUCLEOTIDE SEQUENCE</scope>
    <source>
        <strain evidence="4">Hamamatsu line</strain>
    </source>
</reference>
<protein>
    <recommendedName>
        <fullName evidence="6">GAG-pre-integrase domain-containing protein</fullName>
    </recommendedName>
</protein>
<dbReference type="GO" id="GO:0003676">
    <property type="term" value="F:nucleic acid binding"/>
    <property type="evidence" value="ECO:0007669"/>
    <property type="project" value="InterPro"/>
</dbReference>
<feature type="domain" description="GAG-pre-integrase" evidence="2">
    <location>
        <begin position="145"/>
        <end position="217"/>
    </location>
</feature>
<dbReference type="PANTHER" id="PTHR42648">
    <property type="entry name" value="TRANSPOSASE, PUTATIVE-RELATED"/>
    <property type="match status" value="1"/>
</dbReference>
<dbReference type="Proteomes" id="UP001165190">
    <property type="component" value="Unassembled WGS sequence"/>
</dbReference>
<dbReference type="EMBL" id="BSYR01000007">
    <property type="protein sequence ID" value="GMI69800.1"/>
    <property type="molecule type" value="Genomic_DNA"/>
</dbReference>
<accession>A0A9W7LNL7</accession>
<dbReference type="GO" id="GO:0006508">
    <property type="term" value="P:proteolysis"/>
    <property type="evidence" value="ECO:0007669"/>
    <property type="project" value="UniProtKB-KW"/>
</dbReference>
<dbReference type="Gene3D" id="3.30.420.10">
    <property type="entry name" value="Ribonuclease H-like superfamily/Ribonuclease H"/>
    <property type="match status" value="1"/>
</dbReference>
<keyword evidence="5" id="KW-1185">Reference proteome</keyword>
<dbReference type="Pfam" id="PF13976">
    <property type="entry name" value="gag_pre-integrs"/>
    <property type="match status" value="1"/>
</dbReference>
<organism evidence="4 5">
    <name type="scientific">Hibiscus trionum</name>
    <name type="common">Flower of an hour</name>
    <dbReference type="NCBI Taxonomy" id="183268"/>
    <lineage>
        <taxon>Eukaryota</taxon>
        <taxon>Viridiplantae</taxon>
        <taxon>Streptophyta</taxon>
        <taxon>Embryophyta</taxon>
        <taxon>Tracheophyta</taxon>
        <taxon>Spermatophyta</taxon>
        <taxon>Magnoliopsida</taxon>
        <taxon>eudicotyledons</taxon>
        <taxon>Gunneridae</taxon>
        <taxon>Pentapetalae</taxon>
        <taxon>rosids</taxon>
        <taxon>malvids</taxon>
        <taxon>Malvales</taxon>
        <taxon>Malvaceae</taxon>
        <taxon>Malvoideae</taxon>
        <taxon>Hibiscus</taxon>
    </lineage>
</organism>
<proteinExistence type="predicted"/>
<gene>
    <name evidence="4" type="ORF">HRI_000649300</name>
</gene>
<evidence type="ECO:0000313" key="5">
    <source>
        <dbReference type="Proteomes" id="UP001165190"/>
    </source>
</evidence>
<evidence type="ECO:0008006" key="6">
    <source>
        <dbReference type="Google" id="ProtNLM"/>
    </source>
</evidence>
<dbReference type="InterPro" id="IPR054722">
    <property type="entry name" value="PolX-like_BBD"/>
</dbReference>
<comment type="caution">
    <text evidence="4">The sequence shown here is derived from an EMBL/GenBank/DDBJ whole genome shotgun (WGS) entry which is preliminary data.</text>
</comment>
<dbReference type="OrthoDB" id="1749397at2759"/>
<sequence>MAELQQIFGQFSFSSTSTALTAIEGNSFSFIPALSSQWIVDSGASDHMSGNLKLFQSFSTLSSPCYIKIEDGSLFKVIGKGSVQITPKLVLLTVLYVPNLSCNMLSVSAFVRDVNCHVHFGVDGCVFQEQDSRVVTSNARLHNSLYTLDTQPSSSSNCSSAPHKSALSSSFNLDPVMLWHFRLGHADFNYIKRMFPNLFLNNNSSSFTCAICQLAKHTRTTYLPASLKLTSPFSTIHSDIWGPCKVPSTSGSRWFVSFIDDFSRTTWTFEREI</sequence>
<name>A0A9W7LNL7_HIBTR</name>
<keyword evidence="1" id="KW-0645">Protease</keyword>
<dbReference type="GO" id="GO:0008233">
    <property type="term" value="F:peptidase activity"/>
    <property type="evidence" value="ECO:0007669"/>
    <property type="project" value="UniProtKB-KW"/>
</dbReference>
<evidence type="ECO:0000259" key="3">
    <source>
        <dbReference type="Pfam" id="PF22936"/>
    </source>
</evidence>
<dbReference type="Pfam" id="PF22936">
    <property type="entry name" value="Pol_BBD"/>
    <property type="match status" value="1"/>
</dbReference>
<dbReference type="PANTHER" id="PTHR42648:SF22">
    <property type="entry name" value="REVERSE TRANSCRIPTASE TY1_COPIA-TYPE DOMAIN-CONTAINING PROTEIN"/>
    <property type="match status" value="1"/>
</dbReference>
<dbReference type="InterPro" id="IPR039537">
    <property type="entry name" value="Retrotran_Ty1/copia-like"/>
</dbReference>